<evidence type="ECO:0000313" key="3">
    <source>
        <dbReference type="Proteomes" id="UP000284706"/>
    </source>
</evidence>
<evidence type="ECO:0000313" key="2">
    <source>
        <dbReference type="EMBL" id="PPR05741.1"/>
    </source>
</evidence>
<sequence>MPSAPQTPRRMRVVGGVLGGVLRPASPHAHAQAAEGAVAPPTPLRLRFNMVVEAEVVPSTPRPVEAQDDANALRGPTRVIVVDTDSEDEADDNGQRQDGAANEPLDGNDDAIDGDFDIDGANPPRGPPPEYTPYTPTGIPMVKRYLPTPPSELHVFDGPCFLLTTAQETGVFQFERELLPRIAGLGRAAVWEYRRSRADAVEIYTAAYEAGQVFAIPLEGSDFVNNPFEWVPDVHPNVVHRDADEGYYPDPDHMRRPRGMYKFYFVKRGEEVGVFGSWHEAAIRIKSLRGKGAAWKRYWLYVDAKRAYRRAFYLDELAATPIIGGQFDIHAPRGF</sequence>
<dbReference type="InParanoid" id="A0A409YRV1"/>
<feature type="compositionally biased region" description="Acidic residues" evidence="1">
    <location>
        <begin position="106"/>
        <end position="118"/>
    </location>
</feature>
<dbReference type="EMBL" id="NHYE01000436">
    <property type="protein sequence ID" value="PPR05741.1"/>
    <property type="molecule type" value="Genomic_DNA"/>
</dbReference>
<name>A0A409YRV1_9AGAR</name>
<evidence type="ECO:0000256" key="1">
    <source>
        <dbReference type="SAM" id="MobiDB-lite"/>
    </source>
</evidence>
<dbReference type="AlphaFoldDB" id="A0A409YRV1"/>
<organism evidence="2 3">
    <name type="scientific">Gymnopilus dilepis</name>
    <dbReference type="NCBI Taxonomy" id="231916"/>
    <lineage>
        <taxon>Eukaryota</taxon>
        <taxon>Fungi</taxon>
        <taxon>Dikarya</taxon>
        <taxon>Basidiomycota</taxon>
        <taxon>Agaricomycotina</taxon>
        <taxon>Agaricomycetes</taxon>
        <taxon>Agaricomycetidae</taxon>
        <taxon>Agaricales</taxon>
        <taxon>Agaricineae</taxon>
        <taxon>Hymenogastraceae</taxon>
        <taxon>Gymnopilus</taxon>
    </lineage>
</organism>
<comment type="caution">
    <text evidence="2">The sequence shown here is derived from an EMBL/GenBank/DDBJ whole genome shotgun (WGS) entry which is preliminary data.</text>
</comment>
<proteinExistence type="predicted"/>
<keyword evidence="3" id="KW-1185">Reference proteome</keyword>
<accession>A0A409YRV1</accession>
<reference evidence="2 3" key="1">
    <citation type="journal article" date="2018" name="Evol. Lett.">
        <title>Horizontal gene cluster transfer increased hallucinogenic mushroom diversity.</title>
        <authorList>
            <person name="Reynolds H.T."/>
            <person name="Vijayakumar V."/>
            <person name="Gluck-Thaler E."/>
            <person name="Korotkin H.B."/>
            <person name="Matheny P.B."/>
            <person name="Slot J.C."/>
        </authorList>
    </citation>
    <scope>NUCLEOTIDE SEQUENCE [LARGE SCALE GENOMIC DNA]</scope>
    <source>
        <strain evidence="2 3">SRW20</strain>
    </source>
</reference>
<dbReference type="Proteomes" id="UP000284706">
    <property type="component" value="Unassembled WGS sequence"/>
</dbReference>
<feature type="region of interest" description="Disordered" evidence="1">
    <location>
        <begin position="83"/>
        <end position="131"/>
    </location>
</feature>
<dbReference type="OrthoDB" id="2675575at2759"/>
<protein>
    <submittedName>
        <fullName evidence="2">Uncharacterized protein</fullName>
    </submittedName>
</protein>
<gene>
    <name evidence="2" type="ORF">CVT26_008494</name>
</gene>
<dbReference type="STRING" id="231916.A0A409YRV1"/>